<dbReference type="GO" id="GO:0046872">
    <property type="term" value="F:metal ion binding"/>
    <property type="evidence" value="ECO:0007669"/>
    <property type="project" value="UniProtKB-KW"/>
</dbReference>
<name>A0A9D9E9U7_9SPIR</name>
<dbReference type="SUPFAM" id="SSF56281">
    <property type="entry name" value="Metallo-hydrolase/oxidoreductase"/>
    <property type="match status" value="1"/>
</dbReference>
<evidence type="ECO:0000313" key="7">
    <source>
        <dbReference type="Proteomes" id="UP000823633"/>
    </source>
</evidence>
<organism evidence="6 7">
    <name type="scientific">Candidatus Aphodenecus pullistercoris</name>
    <dbReference type="NCBI Taxonomy" id="2840669"/>
    <lineage>
        <taxon>Bacteria</taxon>
        <taxon>Pseudomonadati</taxon>
        <taxon>Spirochaetota</taxon>
        <taxon>Spirochaetia</taxon>
        <taxon>Spirochaetales</taxon>
        <taxon>Candidatus Aphodenecus</taxon>
    </lineage>
</organism>
<dbReference type="InterPro" id="IPR001279">
    <property type="entry name" value="Metallo-B-lactamas"/>
</dbReference>
<dbReference type="Gene3D" id="3.60.15.10">
    <property type="entry name" value="Ribonuclease Z/Hydroxyacylglutathione hydrolase-like"/>
    <property type="match status" value="1"/>
</dbReference>
<dbReference type="SMART" id="SM00849">
    <property type="entry name" value="Lactamase_B"/>
    <property type="match status" value="1"/>
</dbReference>
<dbReference type="CDD" id="cd06262">
    <property type="entry name" value="metallo-hydrolase-like_MBL-fold"/>
    <property type="match status" value="1"/>
</dbReference>
<dbReference type="GO" id="GO:0016787">
    <property type="term" value="F:hydrolase activity"/>
    <property type="evidence" value="ECO:0007669"/>
    <property type="project" value="UniProtKB-KW"/>
</dbReference>
<feature type="domain" description="Metallo-beta-lactamase" evidence="5">
    <location>
        <begin position="12"/>
        <end position="170"/>
    </location>
</feature>
<dbReference type="PANTHER" id="PTHR46233">
    <property type="entry name" value="HYDROXYACYLGLUTATHIONE HYDROLASE GLOC"/>
    <property type="match status" value="1"/>
</dbReference>
<protein>
    <submittedName>
        <fullName evidence="6">MBL fold metallo-hydrolase</fullName>
    </submittedName>
</protein>
<comment type="caution">
    <text evidence="6">The sequence shown here is derived from an EMBL/GenBank/DDBJ whole genome shotgun (WGS) entry which is preliminary data.</text>
</comment>
<evidence type="ECO:0000313" key="6">
    <source>
        <dbReference type="EMBL" id="MBO8442900.1"/>
    </source>
</evidence>
<reference evidence="6" key="2">
    <citation type="journal article" date="2021" name="PeerJ">
        <title>Extensive microbial diversity within the chicken gut microbiome revealed by metagenomics and culture.</title>
        <authorList>
            <person name="Gilroy R."/>
            <person name="Ravi A."/>
            <person name="Getino M."/>
            <person name="Pursley I."/>
            <person name="Horton D.L."/>
            <person name="Alikhan N.F."/>
            <person name="Baker D."/>
            <person name="Gharbi K."/>
            <person name="Hall N."/>
            <person name="Watson M."/>
            <person name="Adriaenssens E.M."/>
            <person name="Foster-Nyarko E."/>
            <person name="Jarju S."/>
            <person name="Secka A."/>
            <person name="Antonio M."/>
            <person name="Oren A."/>
            <person name="Chaudhuri R.R."/>
            <person name="La Ragione R."/>
            <person name="Hildebrand F."/>
            <person name="Pallen M.J."/>
        </authorList>
    </citation>
    <scope>NUCLEOTIDE SEQUENCE</scope>
    <source>
        <strain evidence="6">11167</strain>
    </source>
</reference>
<evidence type="ECO:0000256" key="3">
    <source>
        <dbReference type="ARBA" id="ARBA00022801"/>
    </source>
</evidence>
<keyword evidence="4" id="KW-0862">Zinc</keyword>
<dbReference type="InterPro" id="IPR036866">
    <property type="entry name" value="RibonucZ/Hydroxyglut_hydro"/>
</dbReference>
<dbReference type="AlphaFoldDB" id="A0A9D9E9U7"/>
<comment type="cofactor">
    <cofactor evidence="1">
        <name>Zn(2+)</name>
        <dbReference type="ChEBI" id="CHEBI:29105"/>
    </cofactor>
</comment>
<gene>
    <name evidence="6" type="ORF">IAC42_03990</name>
</gene>
<proteinExistence type="predicted"/>
<evidence type="ECO:0000259" key="5">
    <source>
        <dbReference type="SMART" id="SM00849"/>
    </source>
</evidence>
<evidence type="ECO:0000256" key="1">
    <source>
        <dbReference type="ARBA" id="ARBA00001947"/>
    </source>
</evidence>
<keyword evidence="2" id="KW-0479">Metal-binding</keyword>
<dbReference type="EMBL" id="JADIMU010000026">
    <property type="protein sequence ID" value="MBO8442900.1"/>
    <property type="molecule type" value="Genomic_DNA"/>
</dbReference>
<sequence length="194" mass="21687">MRVYSHFCDNGQVNSYLVTLGEEGCKALVIDPADLDETLIRIIEGHRYEIAGILVTHDHENHVRGLGKYQKIYPCPVYAYRSSIMGLETRRLDEEQDLDIEGMRVGVMRVVGHSDDSLVYVIGNAIFTGDTLAAGRVSSTTSMSRKATLIAGIRSRLMCLDDNMLVFPGHGCPTKIRIEKMFNHDLLENEVVLS</sequence>
<reference evidence="6" key="1">
    <citation type="submission" date="2020-10" db="EMBL/GenBank/DDBJ databases">
        <authorList>
            <person name="Gilroy R."/>
        </authorList>
    </citation>
    <scope>NUCLEOTIDE SEQUENCE</scope>
    <source>
        <strain evidence="6">11167</strain>
    </source>
</reference>
<keyword evidence="3" id="KW-0378">Hydrolase</keyword>
<dbReference type="PANTHER" id="PTHR46233:SF3">
    <property type="entry name" value="HYDROXYACYLGLUTATHIONE HYDROLASE GLOC"/>
    <property type="match status" value="1"/>
</dbReference>
<evidence type="ECO:0000256" key="4">
    <source>
        <dbReference type="ARBA" id="ARBA00022833"/>
    </source>
</evidence>
<evidence type="ECO:0000256" key="2">
    <source>
        <dbReference type="ARBA" id="ARBA00022723"/>
    </source>
</evidence>
<dbReference type="Pfam" id="PF00753">
    <property type="entry name" value="Lactamase_B"/>
    <property type="match status" value="1"/>
</dbReference>
<dbReference type="Proteomes" id="UP000823633">
    <property type="component" value="Unassembled WGS sequence"/>
</dbReference>
<accession>A0A9D9E9U7</accession>
<dbReference type="InterPro" id="IPR051453">
    <property type="entry name" value="MBL_Glyoxalase_II"/>
</dbReference>